<organism evidence="4 7">
    <name type="scientific">Streptococcus pyogenes</name>
    <dbReference type="NCBI Taxonomy" id="1314"/>
    <lineage>
        <taxon>Bacteria</taxon>
        <taxon>Bacillati</taxon>
        <taxon>Bacillota</taxon>
        <taxon>Bacilli</taxon>
        <taxon>Lactobacillales</taxon>
        <taxon>Streptococcaceae</taxon>
        <taxon>Streptococcus</taxon>
    </lineage>
</organism>
<proteinExistence type="predicted"/>
<dbReference type="EMBL" id="VCID01000541">
    <property type="protein sequence ID" value="TNY46775.1"/>
    <property type="molecule type" value="Genomic_DNA"/>
</dbReference>
<dbReference type="EMBL" id="SJLI01000003">
    <property type="protein sequence ID" value="TYK94948.1"/>
    <property type="molecule type" value="Genomic_DNA"/>
</dbReference>
<dbReference type="Proteomes" id="UP000325300">
    <property type="component" value="Unassembled WGS sequence"/>
</dbReference>
<accession>A0A4V6EJU7</accession>
<dbReference type="NCBIfam" id="NF040535">
    <property type="entry name" value="LiaF_C_term"/>
    <property type="match status" value="1"/>
</dbReference>
<gene>
    <name evidence="6" type="ORF">E0F66_08970</name>
    <name evidence="5" type="ORF">E0F67_05915</name>
    <name evidence="4" type="ORF">FGO82_07630</name>
</gene>
<reference evidence="4 7" key="2">
    <citation type="submission" date="2019-05" db="EMBL/GenBank/DDBJ databases">
        <title>Novel genomic isolates of S.pyogenes and S.dysgalactiae subsp. equisimilis associated to necrotising fasciitis (NSTI).</title>
        <authorList>
            <person name="Barrantes I."/>
        </authorList>
    </citation>
    <scope>NUCLEOTIDE SEQUENCE [LARGE SCALE GENOMIC DNA]</scope>
    <source>
        <strain evidence="4 7">SPY6028</strain>
    </source>
</reference>
<sequence length="247" mass="28692">MQFSRNSDKIQRNKGKLMKKFQFFLLIECILLAMGIMTILDNDLSSFILILVLILLALRFYNQDSRNNFLLTVSLLFLFLIFMLNPYIIMAVLLGIVYIFINHFSQVKKKNRFALIRFKEEKIEVNNTKHQWIGTANYESDYYCFDDINIIRISGNDTVDLTNVIVTGMDNIIVIRKIFGNTTILVPIDVTVTLDVSSIYGSVDFFRCQQYDLRNESIKLKETDNQSLKKVKIIVTTIAGNVEVDRR</sequence>
<dbReference type="Pfam" id="PF09922">
    <property type="entry name" value="LiaF-like_C"/>
    <property type="match status" value="1"/>
</dbReference>
<evidence type="ECO:0000313" key="6">
    <source>
        <dbReference type="EMBL" id="TYK98842.1"/>
    </source>
</evidence>
<dbReference type="InterPro" id="IPR056066">
    <property type="entry name" value="DUF7649"/>
</dbReference>
<feature type="domain" description="Cell wall-active antibiotics response LiaF-like C-terminal" evidence="2">
    <location>
        <begin position="132"/>
        <end position="244"/>
    </location>
</feature>
<dbReference type="InterPro" id="IPR047793">
    <property type="entry name" value="LiaF_C"/>
</dbReference>
<evidence type="ECO:0000259" key="2">
    <source>
        <dbReference type="Pfam" id="PF09922"/>
    </source>
</evidence>
<evidence type="ECO:0000313" key="8">
    <source>
        <dbReference type="Proteomes" id="UP000324058"/>
    </source>
</evidence>
<dbReference type="AlphaFoldDB" id="A0A4V6EJU7"/>
<protein>
    <submittedName>
        <fullName evidence="4">Transporter</fullName>
    </submittedName>
</protein>
<evidence type="ECO:0000313" key="4">
    <source>
        <dbReference type="EMBL" id="TNY46775.1"/>
    </source>
</evidence>
<evidence type="ECO:0000313" key="9">
    <source>
        <dbReference type="Proteomes" id="UP000325300"/>
    </source>
</evidence>
<dbReference type="InterPro" id="IPR016975">
    <property type="entry name" value="Cell_wall_LiaF"/>
</dbReference>
<keyword evidence="1" id="KW-0472">Membrane</keyword>
<keyword evidence="1" id="KW-0812">Transmembrane</keyword>
<dbReference type="InterPro" id="IPR024425">
    <property type="entry name" value="LiaF-like_C"/>
</dbReference>
<dbReference type="OrthoDB" id="2351415at2"/>
<feature type="transmembrane region" description="Helical" evidence="1">
    <location>
        <begin position="21"/>
        <end position="40"/>
    </location>
</feature>
<feature type="transmembrane region" description="Helical" evidence="1">
    <location>
        <begin position="46"/>
        <end position="62"/>
    </location>
</feature>
<comment type="caution">
    <text evidence="4">The sequence shown here is derived from an EMBL/GenBank/DDBJ whole genome shotgun (WGS) entry which is preliminary data.</text>
</comment>
<dbReference type="PIRSF" id="PIRSF031509">
    <property type="entry name" value="Cell_wall_LiaF/YvqF"/>
    <property type="match status" value="1"/>
</dbReference>
<dbReference type="OMA" id="DWDDINM"/>
<keyword evidence="1" id="KW-1133">Transmembrane helix</keyword>
<feature type="domain" description="DUF7649" evidence="3">
    <location>
        <begin position="18"/>
        <end position="102"/>
    </location>
</feature>
<feature type="transmembrane region" description="Helical" evidence="1">
    <location>
        <begin position="69"/>
        <end position="101"/>
    </location>
</feature>
<reference evidence="8 9" key="1">
    <citation type="submission" date="2019-02" db="EMBL/GenBank/DDBJ databases">
        <title>Novel genomic isolates of S. pyogenes and S. dysgalactiae subsp. equisimilis associated to necrotising fasciitis (NSTI).</title>
        <authorList>
            <person name="Barrantes I."/>
        </authorList>
    </citation>
    <scope>NUCLEOTIDE SEQUENCE [LARGE SCALE GENOMIC DNA]</scope>
    <source>
        <strain evidence="6 8">SPY2028</strain>
        <strain evidence="5 9">SPY5003</strain>
    </source>
</reference>
<evidence type="ECO:0000259" key="3">
    <source>
        <dbReference type="Pfam" id="PF24661"/>
    </source>
</evidence>
<evidence type="ECO:0000313" key="5">
    <source>
        <dbReference type="EMBL" id="TYK94948.1"/>
    </source>
</evidence>
<dbReference type="Proteomes" id="UP000324058">
    <property type="component" value="Unassembled WGS sequence"/>
</dbReference>
<dbReference type="GO" id="GO:0016020">
    <property type="term" value="C:membrane"/>
    <property type="evidence" value="ECO:0007669"/>
    <property type="project" value="InterPro"/>
</dbReference>
<name>A0A4V6EJU7_STRPY</name>
<evidence type="ECO:0000313" key="7">
    <source>
        <dbReference type="Proteomes" id="UP000316580"/>
    </source>
</evidence>
<dbReference type="STRING" id="1314.SD89_02600"/>
<evidence type="ECO:0000256" key="1">
    <source>
        <dbReference type="SAM" id="Phobius"/>
    </source>
</evidence>
<dbReference type="Proteomes" id="UP000316580">
    <property type="component" value="Unassembled WGS sequence"/>
</dbReference>
<dbReference type="EMBL" id="SJLL01000010">
    <property type="protein sequence ID" value="TYK98842.1"/>
    <property type="molecule type" value="Genomic_DNA"/>
</dbReference>
<dbReference type="Pfam" id="PF24661">
    <property type="entry name" value="DUF7649"/>
    <property type="match status" value="1"/>
</dbReference>